<gene>
    <name evidence="2" type="ORF">CEP50_05250</name>
</gene>
<organism evidence="2 3">
    <name type="scientific">Actinopolyspora mortivallis</name>
    <dbReference type="NCBI Taxonomy" id="33906"/>
    <lineage>
        <taxon>Bacteria</taxon>
        <taxon>Bacillati</taxon>
        <taxon>Actinomycetota</taxon>
        <taxon>Actinomycetes</taxon>
        <taxon>Actinopolysporales</taxon>
        <taxon>Actinopolysporaceae</taxon>
        <taxon>Actinopolyspora</taxon>
    </lineage>
</organism>
<name>A0A2T0GZD4_ACTMO</name>
<comment type="caution">
    <text evidence="2">The sequence shown here is derived from an EMBL/GenBank/DDBJ whole genome shotgun (WGS) entry which is preliminary data.</text>
</comment>
<proteinExistence type="predicted"/>
<protein>
    <submittedName>
        <fullName evidence="2">Anti-sigma factor</fullName>
    </submittedName>
</protein>
<evidence type="ECO:0000259" key="1">
    <source>
        <dbReference type="Pfam" id="PF13581"/>
    </source>
</evidence>
<dbReference type="AlphaFoldDB" id="A0A2T0GZD4"/>
<keyword evidence="3" id="KW-1185">Reference proteome</keyword>
<evidence type="ECO:0000313" key="2">
    <source>
        <dbReference type="EMBL" id="PRW64464.1"/>
    </source>
</evidence>
<dbReference type="EMBL" id="PVSR01000004">
    <property type="protein sequence ID" value="PRW64464.1"/>
    <property type="molecule type" value="Genomic_DNA"/>
</dbReference>
<dbReference type="STRING" id="1050202.GCA_000384035_02068"/>
<accession>A0A2T0GZD4</accession>
<evidence type="ECO:0000313" key="3">
    <source>
        <dbReference type="Proteomes" id="UP000239352"/>
    </source>
</evidence>
<dbReference type="InterPro" id="IPR003594">
    <property type="entry name" value="HATPase_dom"/>
</dbReference>
<dbReference type="InterPro" id="IPR036890">
    <property type="entry name" value="HATPase_C_sf"/>
</dbReference>
<sequence length="146" mass="15726">MESSAPDPDTPNPATDPHAVEVRVMAVPEQLPVMRAVVGDLAMRADFDVDTIADLRLAVDEACSSLVRIASEQSPLVGRFRSAENLLEFTAEVTSPEASGPRTNTFSWRVLSALTDNVASSVREAGENADGHVVRIQLSKGRMVHE</sequence>
<dbReference type="InParanoid" id="A0A2T0GZD4"/>
<reference evidence="2 3" key="1">
    <citation type="submission" date="2018-03" db="EMBL/GenBank/DDBJ databases">
        <title>Actinopolyspora mortivallis from Sahara, screening for active biomolecules.</title>
        <authorList>
            <person name="Selama O."/>
            <person name="Wellington E.M.H."/>
            <person name="Hacene H."/>
        </authorList>
    </citation>
    <scope>NUCLEOTIDE SEQUENCE [LARGE SCALE GENOMIC DNA]</scope>
    <source>
        <strain evidence="2 3">M5A</strain>
    </source>
</reference>
<dbReference type="Gene3D" id="3.30.565.10">
    <property type="entry name" value="Histidine kinase-like ATPase, C-terminal domain"/>
    <property type="match status" value="1"/>
</dbReference>
<dbReference type="Proteomes" id="UP000239352">
    <property type="component" value="Unassembled WGS sequence"/>
</dbReference>
<dbReference type="FunCoup" id="A0A2T0GZD4">
    <property type="interactions" value="1"/>
</dbReference>
<feature type="domain" description="Histidine kinase/HSP90-like ATPase" evidence="1">
    <location>
        <begin position="26"/>
        <end position="83"/>
    </location>
</feature>
<dbReference type="Pfam" id="PF13581">
    <property type="entry name" value="HATPase_c_2"/>
    <property type="match status" value="1"/>
</dbReference>